<protein>
    <submittedName>
        <fullName evidence="4">Transcriptional regulator, PaaX family</fullName>
    </submittedName>
</protein>
<feature type="domain" description="Transcriptional repressor PaaX-like central Cas2-like" evidence="3">
    <location>
        <begin position="102"/>
        <end position="181"/>
    </location>
</feature>
<dbReference type="InterPro" id="IPR012906">
    <property type="entry name" value="PaaX-like_N"/>
</dbReference>
<feature type="domain" description="Transcriptional repressor PaaX-like C-terminal" evidence="2">
    <location>
        <begin position="187"/>
        <end position="275"/>
    </location>
</feature>
<dbReference type="EMBL" id="FNUC01000003">
    <property type="protein sequence ID" value="SEE58598.1"/>
    <property type="molecule type" value="Genomic_DNA"/>
</dbReference>
<evidence type="ECO:0000259" key="2">
    <source>
        <dbReference type="Pfam" id="PF08223"/>
    </source>
</evidence>
<gene>
    <name evidence="4" type="ORF">SAMN04488561_1848</name>
</gene>
<keyword evidence="5" id="KW-1185">Reference proteome</keyword>
<dbReference type="InterPro" id="IPR011965">
    <property type="entry name" value="PaaX_trns_reg"/>
</dbReference>
<dbReference type="InterPro" id="IPR013225">
    <property type="entry name" value="PaaX_C"/>
</dbReference>
<name>A0A1H5K3M1_9ACTN</name>
<dbReference type="Gene3D" id="1.20.58.1460">
    <property type="match status" value="1"/>
</dbReference>
<dbReference type="STRING" id="561176.SAMN04488561_1848"/>
<dbReference type="GO" id="GO:0006351">
    <property type="term" value="P:DNA-templated transcription"/>
    <property type="evidence" value="ECO:0007669"/>
    <property type="project" value="InterPro"/>
</dbReference>
<dbReference type="PANTHER" id="PTHR30319">
    <property type="entry name" value="PHENYLACETIC ACID REGULATOR-RELATED TRANSCRIPTIONAL REPRESSOR"/>
    <property type="match status" value="1"/>
</dbReference>
<dbReference type="Gene3D" id="3.30.70.2650">
    <property type="match status" value="1"/>
</dbReference>
<dbReference type="AlphaFoldDB" id="A0A1H5K3M1"/>
<dbReference type="InterPro" id="IPR036388">
    <property type="entry name" value="WH-like_DNA-bd_sf"/>
</dbReference>
<sequence length="287" mass="31673">MVAMIPADESASTRRTRTVMVSFLGAVVRRMGDWMPIAGTVDLMEQLGLDARSVRTAVFRLKQRGWLAAESRGGKRGYALTPAAVKALVAGDEIIWHARQPANLDDGWCIVNFSVPESERAKRHQLRAHLASLGFGNISTAMWIAPARMRGAAEQAVRELDLDRYAAIFVGAYVAGQDLRTLLYESWDLAGIDRRYREFVARFQPEIAALDGSDAVAPERAFVTYLSAVDHWRKLPFRDPGLPRQVLADDWSGPDALAVFERLVTLLEGRALAHAAGHWTPRAGVPA</sequence>
<dbReference type="Pfam" id="PF08223">
    <property type="entry name" value="PaaX_C"/>
    <property type="match status" value="1"/>
</dbReference>
<accession>A0A1H5K3M1</accession>
<dbReference type="InterPro" id="IPR048846">
    <property type="entry name" value="PaaX-like_central"/>
</dbReference>
<reference evidence="5" key="1">
    <citation type="submission" date="2016-10" db="EMBL/GenBank/DDBJ databases">
        <authorList>
            <person name="Varghese N."/>
            <person name="Submissions S."/>
        </authorList>
    </citation>
    <scope>NUCLEOTIDE SEQUENCE [LARGE SCALE GENOMIC DNA]</scope>
    <source>
        <strain evidence="5">DSM 45237</strain>
    </source>
</reference>
<dbReference type="Pfam" id="PF20803">
    <property type="entry name" value="PaaX_M"/>
    <property type="match status" value="1"/>
</dbReference>
<evidence type="ECO:0000259" key="1">
    <source>
        <dbReference type="Pfam" id="PF07848"/>
    </source>
</evidence>
<organism evidence="4 5">
    <name type="scientific">Jiangella alba</name>
    <dbReference type="NCBI Taxonomy" id="561176"/>
    <lineage>
        <taxon>Bacteria</taxon>
        <taxon>Bacillati</taxon>
        <taxon>Actinomycetota</taxon>
        <taxon>Actinomycetes</taxon>
        <taxon>Jiangellales</taxon>
        <taxon>Jiangellaceae</taxon>
        <taxon>Jiangella</taxon>
    </lineage>
</organism>
<dbReference type="PANTHER" id="PTHR30319:SF1">
    <property type="entry name" value="TRANSCRIPTIONAL REPRESSOR PAAX"/>
    <property type="match status" value="1"/>
</dbReference>
<evidence type="ECO:0000313" key="4">
    <source>
        <dbReference type="EMBL" id="SEE58598.1"/>
    </source>
</evidence>
<dbReference type="Proteomes" id="UP000181980">
    <property type="component" value="Unassembled WGS sequence"/>
</dbReference>
<dbReference type="Gene3D" id="1.10.10.10">
    <property type="entry name" value="Winged helix-like DNA-binding domain superfamily/Winged helix DNA-binding domain"/>
    <property type="match status" value="1"/>
</dbReference>
<feature type="domain" description="Transcriptional repressor PaaX-like N-terminal" evidence="1">
    <location>
        <begin position="15"/>
        <end position="81"/>
    </location>
</feature>
<evidence type="ECO:0000259" key="3">
    <source>
        <dbReference type="Pfam" id="PF20803"/>
    </source>
</evidence>
<dbReference type="PIRSF" id="PIRSF020623">
    <property type="entry name" value="PaaX"/>
    <property type="match status" value="1"/>
</dbReference>
<proteinExistence type="predicted"/>
<dbReference type="Pfam" id="PF07848">
    <property type="entry name" value="PaaX"/>
    <property type="match status" value="1"/>
</dbReference>
<evidence type="ECO:0000313" key="5">
    <source>
        <dbReference type="Proteomes" id="UP000181980"/>
    </source>
</evidence>